<feature type="non-terminal residue" evidence="2">
    <location>
        <position position="1"/>
    </location>
</feature>
<feature type="transmembrane region" description="Helical" evidence="1">
    <location>
        <begin position="7"/>
        <end position="24"/>
    </location>
</feature>
<proteinExistence type="predicted"/>
<dbReference type="AlphaFoldDB" id="A0A0F9BXR7"/>
<keyword evidence="1" id="KW-0812">Transmembrane</keyword>
<evidence type="ECO:0000256" key="1">
    <source>
        <dbReference type="SAM" id="Phobius"/>
    </source>
</evidence>
<comment type="caution">
    <text evidence="2">The sequence shown here is derived from an EMBL/GenBank/DDBJ whole genome shotgun (WGS) entry which is preliminary data.</text>
</comment>
<protein>
    <submittedName>
        <fullName evidence="2">Uncharacterized protein</fullName>
    </submittedName>
</protein>
<name>A0A0F9BXR7_9ZZZZ</name>
<reference evidence="2" key="1">
    <citation type="journal article" date="2015" name="Nature">
        <title>Complex archaea that bridge the gap between prokaryotes and eukaryotes.</title>
        <authorList>
            <person name="Spang A."/>
            <person name="Saw J.H."/>
            <person name="Jorgensen S.L."/>
            <person name="Zaremba-Niedzwiedzka K."/>
            <person name="Martijn J."/>
            <person name="Lind A.E."/>
            <person name="van Eijk R."/>
            <person name="Schleper C."/>
            <person name="Guy L."/>
            <person name="Ettema T.J."/>
        </authorList>
    </citation>
    <scope>NUCLEOTIDE SEQUENCE</scope>
</reference>
<evidence type="ECO:0000313" key="2">
    <source>
        <dbReference type="EMBL" id="KKL18697.1"/>
    </source>
</evidence>
<accession>A0A0F9BXR7</accession>
<dbReference type="EMBL" id="LAZR01038770">
    <property type="protein sequence ID" value="KKL18697.1"/>
    <property type="molecule type" value="Genomic_DNA"/>
</dbReference>
<keyword evidence="1" id="KW-1133">Transmembrane helix</keyword>
<gene>
    <name evidence="2" type="ORF">LCGC14_2472910</name>
</gene>
<keyword evidence="1" id="KW-0472">Membrane</keyword>
<organism evidence="2">
    <name type="scientific">marine sediment metagenome</name>
    <dbReference type="NCBI Taxonomy" id="412755"/>
    <lineage>
        <taxon>unclassified sequences</taxon>
        <taxon>metagenomes</taxon>
        <taxon>ecological metagenomes</taxon>
    </lineage>
</organism>
<sequence length="32" mass="3711">NIMLKCLVVVLFMIYAVVCTILKLEQLDNLKE</sequence>